<dbReference type="InterPro" id="IPR011527">
    <property type="entry name" value="ABC1_TM_dom"/>
</dbReference>
<dbReference type="FunFam" id="3.40.50.300:FF:000604">
    <property type="entry name" value="ABC transporter B family member 28"/>
    <property type="match status" value="1"/>
</dbReference>
<dbReference type="Pfam" id="PF00664">
    <property type="entry name" value="ABC_membrane"/>
    <property type="match status" value="2"/>
</dbReference>
<keyword evidence="13" id="KW-1185">Reference proteome</keyword>
<sequence length="1155" mass="129234">MIKKRLVNLLDNAKKYIYYQILLQFSILILRIYMIFMASSLVDKAIKGDLAETQIVFFALKTFISIIVCCICEKFYINATTKISLNVKSILREKIYQKLLRLGMSYNEKIETSNLVQLAVEGVENLEVYFSKYLSQLVYSVAATFLLFLCICSKNIIDGFILLICVPLIPISIALVSKIARKIVGKYWKSYTDLGDLFLENLRGLTTLKIYQADKAKADELNEKSEQFRKSTMKVLTMQLNSLTLMDIMTCGGSALGIIIVLIQYSAGKISFGSAFAVILLSVEFFLPFRKLGSFFHVAMNGMTASDNIFGFLDLPEEEEKDAKITTEPIFIKMDNVGYTYKDGQNVLDRISFNINPGDFIAIVGKSGCGKSTLARIVSGQLGGYVGRINIQGKEMSDVNKKSLCENIVVVTGDSYLFKGNVRDNLLLGNPNATDEILNKMLKQVDLFDTLEQKDGLDTVIEEDGSNFSGGQRQRLAIARALLKDAPFYIFDEATSNIDKESEEKIIEVVKKLSDKKTIILISHRLENVVDCDKIYMLENGRILESGLHEELLEQDGVYAQLYNKQKSLENYSVEKTKVKKIKFVENKAKKNVVSEENTDMVETATQPKSNVKTSNISIIKELLKLIKPLLLVLFIATVCGILGYLCAISITLKATYNLCLLKGQKDAGWLEILLIVAVLRGVLAYLEQYCNHYIAFKVLAIIRAKVFKQLRKLCPAKLEAKDKGNLISLITSDIELLEVFYAHTISPIIIGVFIIAFMTAFIGEISPIAGLIAFVSYITIGFAYPLVFGKKGEKAATEYRNKIADINSFVLISLRGIKETLQYSNGEKRLYEIADRNDDLSFLKIRLGRLEEKQKVFMQFMILASSYLIFVVLIHASITDESISIENTVLGMAAIMSSFGPVIALSNLTNNLPHVVASGRRVLGLLSEKPEVPEIKFDKRIGSEDIIFDNVSFEYQNNEKALDNVSFVVPKNKIIGISGKSGCGKSTILKLMMHFWDADKGKIEFGIDDIKDIDTSNLRDIESYVSQETYIFNDTIENNIMLANPRAEHSDVVDAAKKASLHKFIKSLPKGYNTIVGELGSKLSDGQKQRIGLARAFLHDPKILLLDEPTSNIDSLNEGIILNAIIKEAKNKTVVVVSHKDTTLDFIDEMIKIV</sequence>
<feature type="domain" description="ABC transmembrane type-1" evidence="11">
    <location>
        <begin position="673"/>
        <end position="915"/>
    </location>
</feature>
<dbReference type="GO" id="GO:0005737">
    <property type="term" value="C:cytoplasm"/>
    <property type="evidence" value="ECO:0007669"/>
    <property type="project" value="UniProtKB-ARBA"/>
</dbReference>
<dbReference type="OrthoDB" id="9762778at2"/>
<feature type="domain" description="ABC transmembrane type-1" evidence="11">
    <location>
        <begin position="21"/>
        <end position="301"/>
    </location>
</feature>
<keyword evidence="2" id="KW-0813">Transport</keyword>
<proteinExistence type="predicted"/>
<protein>
    <submittedName>
        <fullName evidence="12">ATP-binding cassette, subfamily B</fullName>
    </submittedName>
</protein>
<evidence type="ECO:0000256" key="9">
    <source>
        <dbReference type="SAM" id="Phobius"/>
    </source>
</evidence>
<evidence type="ECO:0000313" key="13">
    <source>
        <dbReference type="Proteomes" id="UP000183918"/>
    </source>
</evidence>
<feature type="transmembrane region" description="Helical" evidence="9">
    <location>
        <begin position="630"/>
        <end position="653"/>
    </location>
</feature>
<feature type="domain" description="ABC transporter" evidence="10">
    <location>
        <begin position="947"/>
        <end position="1155"/>
    </location>
</feature>
<dbReference type="PROSITE" id="PS50929">
    <property type="entry name" value="ABC_TM1F"/>
    <property type="match status" value="2"/>
</dbReference>
<dbReference type="PANTHER" id="PTHR43394">
    <property type="entry name" value="ATP-DEPENDENT PERMEASE MDL1, MITOCHONDRIAL"/>
    <property type="match status" value="1"/>
</dbReference>
<dbReference type="SMART" id="SM00382">
    <property type="entry name" value="AAA"/>
    <property type="match status" value="2"/>
</dbReference>
<feature type="transmembrane region" description="Helical" evidence="9">
    <location>
        <begin position="740"/>
        <end position="763"/>
    </location>
</feature>
<dbReference type="GO" id="GO:0015421">
    <property type="term" value="F:ABC-type oligopeptide transporter activity"/>
    <property type="evidence" value="ECO:0007669"/>
    <property type="project" value="TreeGrafter"/>
</dbReference>
<dbReference type="EMBL" id="FNPG01000007">
    <property type="protein sequence ID" value="SDY05905.1"/>
    <property type="molecule type" value="Genomic_DNA"/>
</dbReference>
<dbReference type="PROSITE" id="PS00211">
    <property type="entry name" value="ABC_TRANSPORTER_1"/>
    <property type="match status" value="1"/>
</dbReference>
<reference evidence="12 13" key="1">
    <citation type="submission" date="2016-10" db="EMBL/GenBank/DDBJ databases">
        <authorList>
            <person name="de Groot N.N."/>
        </authorList>
    </citation>
    <scope>NUCLEOTIDE SEQUENCE [LARGE SCALE GENOMIC DNA]</scope>
    <source>
        <strain evidence="12 13">DSM 14045</strain>
    </source>
</reference>
<dbReference type="PANTHER" id="PTHR43394:SF1">
    <property type="entry name" value="ATP-BINDING CASSETTE SUB-FAMILY B MEMBER 10, MITOCHONDRIAL"/>
    <property type="match status" value="1"/>
</dbReference>
<keyword evidence="5" id="KW-0547">Nucleotide-binding</keyword>
<evidence type="ECO:0000256" key="3">
    <source>
        <dbReference type="ARBA" id="ARBA00022475"/>
    </source>
</evidence>
<feature type="transmembrane region" description="Helical" evidence="9">
    <location>
        <begin position="137"/>
        <end position="154"/>
    </location>
</feature>
<dbReference type="AlphaFoldDB" id="A0A1H3GSG1"/>
<dbReference type="InterPro" id="IPR003439">
    <property type="entry name" value="ABC_transporter-like_ATP-bd"/>
</dbReference>
<evidence type="ECO:0000313" key="12">
    <source>
        <dbReference type="EMBL" id="SDY05905.1"/>
    </source>
</evidence>
<keyword evidence="7 9" id="KW-1133">Transmembrane helix</keyword>
<dbReference type="InterPro" id="IPR027417">
    <property type="entry name" value="P-loop_NTPase"/>
</dbReference>
<dbReference type="SUPFAM" id="SSF52540">
    <property type="entry name" value="P-loop containing nucleoside triphosphate hydrolases"/>
    <property type="match status" value="2"/>
</dbReference>
<evidence type="ECO:0000259" key="10">
    <source>
        <dbReference type="PROSITE" id="PS50893"/>
    </source>
</evidence>
<evidence type="ECO:0000256" key="5">
    <source>
        <dbReference type="ARBA" id="ARBA00022741"/>
    </source>
</evidence>
<feature type="transmembrane region" description="Helical" evidence="9">
    <location>
        <begin position="54"/>
        <end position="76"/>
    </location>
</feature>
<feature type="transmembrane region" description="Helical" evidence="9">
    <location>
        <begin position="243"/>
        <end position="264"/>
    </location>
</feature>
<dbReference type="FunFam" id="3.40.50.300:FF:000854">
    <property type="entry name" value="Multidrug ABC transporter ATP-binding protein"/>
    <property type="match status" value="1"/>
</dbReference>
<dbReference type="SUPFAM" id="SSF90123">
    <property type="entry name" value="ABC transporter transmembrane region"/>
    <property type="match status" value="2"/>
</dbReference>
<dbReference type="InterPro" id="IPR039421">
    <property type="entry name" value="Type_1_exporter"/>
</dbReference>
<dbReference type="InterPro" id="IPR017871">
    <property type="entry name" value="ABC_transporter-like_CS"/>
</dbReference>
<feature type="transmembrane region" description="Helical" evidence="9">
    <location>
        <begin position="160"/>
        <end position="180"/>
    </location>
</feature>
<dbReference type="Gene3D" id="1.20.1560.10">
    <property type="entry name" value="ABC transporter type 1, transmembrane domain"/>
    <property type="match status" value="2"/>
</dbReference>
<feature type="transmembrane region" description="Helical" evidence="9">
    <location>
        <begin position="21"/>
        <end position="42"/>
    </location>
</feature>
<evidence type="ECO:0000256" key="1">
    <source>
        <dbReference type="ARBA" id="ARBA00004651"/>
    </source>
</evidence>
<keyword evidence="3" id="KW-1003">Cell membrane</keyword>
<gene>
    <name evidence="12" type="ORF">SAMN02910414_00632</name>
</gene>
<evidence type="ECO:0000256" key="6">
    <source>
        <dbReference type="ARBA" id="ARBA00022840"/>
    </source>
</evidence>
<dbReference type="Proteomes" id="UP000183918">
    <property type="component" value="Unassembled WGS sequence"/>
</dbReference>
<dbReference type="PROSITE" id="PS50893">
    <property type="entry name" value="ABC_TRANSPORTER_2"/>
    <property type="match status" value="2"/>
</dbReference>
<feature type="transmembrane region" description="Helical" evidence="9">
    <location>
        <begin position="857"/>
        <end position="879"/>
    </location>
</feature>
<comment type="subcellular location">
    <subcellularLocation>
        <location evidence="1">Cell membrane</location>
        <topology evidence="1">Multi-pass membrane protein</topology>
    </subcellularLocation>
</comment>
<keyword evidence="6 12" id="KW-0067">ATP-binding</keyword>
<feature type="domain" description="ABC transporter" evidence="10">
    <location>
        <begin position="332"/>
        <end position="565"/>
    </location>
</feature>
<evidence type="ECO:0000259" key="11">
    <source>
        <dbReference type="PROSITE" id="PS50929"/>
    </source>
</evidence>
<dbReference type="Gene3D" id="3.40.50.300">
    <property type="entry name" value="P-loop containing nucleotide triphosphate hydrolases"/>
    <property type="match status" value="2"/>
</dbReference>
<name>A0A1H3GSG1_9FIRM</name>
<dbReference type="GO" id="GO:0005886">
    <property type="term" value="C:plasma membrane"/>
    <property type="evidence" value="ECO:0007669"/>
    <property type="project" value="UniProtKB-SubCell"/>
</dbReference>
<feature type="transmembrane region" description="Helical" evidence="9">
    <location>
        <begin position="769"/>
        <end position="788"/>
    </location>
</feature>
<dbReference type="CDD" id="cd18781">
    <property type="entry name" value="ABC_6TM_AarD_CydDC_like"/>
    <property type="match status" value="1"/>
</dbReference>
<dbReference type="InterPro" id="IPR003593">
    <property type="entry name" value="AAA+_ATPase"/>
</dbReference>
<accession>A0A1H3GSG1</accession>
<feature type="transmembrane region" description="Helical" evidence="9">
    <location>
        <begin position="270"/>
        <end position="287"/>
    </location>
</feature>
<dbReference type="RefSeq" id="WP_074716106.1">
    <property type="nucleotide sequence ID" value="NZ_FNPG01000007.1"/>
</dbReference>
<evidence type="ECO:0000256" key="7">
    <source>
        <dbReference type="ARBA" id="ARBA00022989"/>
    </source>
</evidence>
<keyword evidence="8 9" id="KW-0472">Membrane</keyword>
<evidence type="ECO:0000256" key="2">
    <source>
        <dbReference type="ARBA" id="ARBA00022448"/>
    </source>
</evidence>
<dbReference type="GO" id="GO:0016887">
    <property type="term" value="F:ATP hydrolysis activity"/>
    <property type="evidence" value="ECO:0007669"/>
    <property type="project" value="InterPro"/>
</dbReference>
<feature type="transmembrane region" description="Helical" evidence="9">
    <location>
        <begin position="668"/>
        <end position="687"/>
    </location>
</feature>
<evidence type="ECO:0000256" key="8">
    <source>
        <dbReference type="ARBA" id="ARBA00023136"/>
    </source>
</evidence>
<dbReference type="InterPro" id="IPR036640">
    <property type="entry name" value="ABC1_TM_sf"/>
</dbReference>
<dbReference type="STRING" id="1122142.SAMN02910414_00632"/>
<dbReference type="GO" id="GO:0005524">
    <property type="term" value="F:ATP binding"/>
    <property type="evidence" value="ECO:0007669"/>
    <property type="project" value="UniProtKB-KW"/>
</dbReference>
<organism evidence="12 13">
    <name type="scientific">Lachnobacterium bovis DSM 14045</name>
    <dbReference type="NCBI Taxonomy" id="1122142"/>
    <lineage>
        <taxon>Bacteria</taxon>
        <taxon>Bacillati</taxon>
        <taxon>Bacillota</taxon>
        <taxon>Clostridia</taxon>
        <taxon>Lachnospirales</taxon>
        <taxon>Lachnospiraceae</taxon>
        <taxon>Lachnobacterium</taxon>
    </lineage>
</organism>
<keyword evidence="4 9" id="KW-0812">Transmembrane</keyword>
<dbReference type="Pfam" id="PF00005">
    <property type="entry name" value="ABC_tran"/>
    <property type="match status" value="2"/>
</dbReference>
<evidence type="ECO:0000256" key="4">
    <source>
        <dbReference type="ARBA" id="ARBA00022692"/>
    </source>
</evidence>